<evidence type="ECO:0000256" key="5">
    <source>
        <dbReference type="HAMAP-Rule" id="MF_00472"/>
    </source>
</evidence>
<dbReference type="EMBL" id="CP133270">
    <property type="protein sequence ID" value="WVX66232.1"/>
    <property type="molecule type" value="Genomic_DNA"/>
</dbReference>
<accession>A0ABZ2C1W1</accession>
<dbReference type="Pfam" id="PF13489">
    <property type="entry name" value="Methyltransf_23"/>
    <property type="match status" value="1"/>
</dbReference>
<dbReference type="HAMAP" id="MF_00472">
    <property type="entry name" value="UbiG"/>
    <property type="match status" value="1"/>
</dbReference>
<evidence type="ECO:0000313" key="7">
    <source>
        <dbReference type="EMBL" id="WVX66232.1"/>
    </source>
</evidence>
<keyword evidence="6" id="KW-0812">Transmembrane</keyword>
<keyword evidence="6" id="KW-1133">Transmembrane helix</keyword>
<name>A0ABZ2C1W1_9PROT</name>
<organism evidence="7 8">
    <name type="scientific">Candidatus Bealeia paramacronuclearis</name>
    <dbReference type="NCBI Taxonomy" id="1921001"/>
    <lineage>
        <taxon>Bacteria</taxon>
        <taxon>Pseudomonadati</taxon>
        <taxon>Pseudomonadota</taxon>
        <taxon>Alphaproteobacteria</taxon>
        <taxon>Holosporales</taxon>
        <taxon>Holosporaceae</taxon>
        <taxon>Candidatus Bealeia</taxon>
    </lineage>
</organism>
<keyword evidence="3 5" id="KW-0831">Ubiquinone biosynthesis</keyword>
<evidence type="ECO:0000256" key="6">
    <source>
        <dbReference type="SAM" id="Phobius"/>
    </source>
</evidence>
<comment type="catalytic activity">
    <reaction evidence="5">
        <text>a 3-(all-trans-polyprenyl)benzene-1,2-diol + S-adenosyl-L-methionine = a 2-methoxy-6-(all-trans-polyprenyl)phenol + S-adenosyl-L-homocysteine + H(+)</text>
        <dbReference type="Rhea" id="RHEA:31411"/>
        <dbReference type="Rhea" id="RHEA-COMP:9550"/>
        <dbReference type="Rhea" id="RHEA-COMP:9551"/>
        <dbReference type="ChEBI" id="CHEBI:15378"/>
        <dbReference type="ChEBI" id="CHEBI:57856"/>
        <dbReference type="ChEBI" id="CHEBI:59789"/>
        <dbReference type="ChEBI" id="CHEBI:62729"/>
        <dbReference type="ChEBI" id="CHEBI:62731"/>
        <dbReference type="EC" id="2.1.1.222"/>
    </reaction>
</comment>
<dbReference type="SUPFAM" id="SSF53335">
    <property type="entry name" value="S-adenosyl-L-methionine-dependent methyltransferases"/>
    <property type="match status" value="1"/>
</dbReference>
<keyword evidence="7" id="KW-0830">Ubiquinone</keyword>
<feature type="binding site" evidence="5">
    <location>
        <position position="72"/>
    </location>
    <ligand>
        <name>S-adenosyl-L-methionine</name>
        <dbReference type="ChEBI" id="CHEBI:59789"/>
    </ligand>
</feature>
<dbReference type="Gene3D" id="3.40.50.150">
    <property type="entry name" value="Vaccinia Virus protein VP39"/>
    <property type="match status" value="1"/>
</dbReference>
<sequence length="277" mass="31388">MKNEFHEKTVFLMMHIYSPLLFRLYYIAMNTMRHTKLMTVDAREIENFSAHAASWWDEKGAFRILHRMNPLRLQFIIDNLKAEGVPNLEKMNVLDVGCGGGLLCEPLARLGAQVTGIDATNDSISIAKTHASALGLNINYRSTTAEDLASEGLKFDVVISYEVIEHVANPEAFLQALTSLVAPQGHLFLSTLNRTAQSYLFGILTAEYILKWAPKGTHTWEKFISPQELSRLLNLQGFTPYATQGLTFFPLTRSWKLTPDVSMNYLMYARPEKLDLR</sequence>
<evidence type="ECO:0000256" key="2">
    <source>
        <dbReference type="ARBA" id="ARBA00022679"/>
    </source>
</evidence>
<comment type="catalytic activity">
    <reaction evidence="5">
        <text>a 3-demethylubiquinol + S-adenosyl-L-methionine = a ubiquinol + S-adenosyl-L-homocysteine + H(+)</text>
        <dbReference type="Rhea" id="RHEA:44380"/>
        <dbReference type="Rhea" id="RHEA-COMP:9566"/>
        <dbReference type="Rhea" id="RHEA-COMP:10914"/>
        <dbReference type="ChEBI" id="CHEBI:15378"/>
        <dbReference type="ChEBI" id="CHEBI:17976"/>
        <dbReference type="ChEBI" id="CHEBI:57856"/>
        <dbReference type="ChEBI" id="CHEBI:59789"/>
        <dbReference type="ChEBI" id="CHEBI:84422"/>
        <dbReference type="EC" id="2.1.1.64"/>
    </reaction>
</comment>
<keyword evidence="6" id="KW-0472">Membrane</keyword>
<comment type="function">
    <text evidence="5">O-methyltransferase that catalyzes the 2 O-methylation steps in the ubiquinone biosynthetic pathway.</text>
</comment>
<evidence type="ECO:0000256" key="4">
    <source>
        <dbReference type="ARBA" id="ARBA00022691"/>
    </source>
</evidence>
<dbReference type="NCBIfam" id="TIGR01983">
    <property type="entry name" value="UbiG"/>
    <property type="match status" value="1"/>
</dbReference>
<keyword evidence="8" id="KW-1185">Reference proteome</keyword>
<dbReference type="InterPro" id="IPR010233">
    <property type="entry name" value="UbiG_MeTrfase"/>
</dbReference>
<evidence type="ECO:0000256" key="3">
    <source>
        <dbReference type="ARBA" id="ARBA00022688"/>
    </source>
</evidence>
<dbReference type="InterPro" id="IPR029063">
    <property type="entry name" value="SAM-dependent_MTases_sf"/>
</dbReference>
<dbReference type="PANTHER" id="PTHR43464">
    <property type="entry name" value="METHYLTRANSFERASE"/>
    <property type="match status" value="1"/>
</dbReference>
<reference evidence="7 8" key="1">
    <citation type="journal article" date="2024" name="Environ. Microbiol.">
        <title>Novel evolutionary insights on the interactions of the Holosporales (Alphaproteobacteria) with eukaryotic hosts from comparative genomics.</title>
        <authorList>
            <person name="Giovannini M."/>
            <person name="Petroni G."/>
            <person name="Castelli M."/>
        </authorList>
    </citation>
    <scope>NUCLEOTIDE SEQUENCE [LARGE SCALE GENOMIC DNA]</scope>
    <source>
        <strain evidence="7 8">US_Bl 15I1</strain>
    </source>
</reference>
<dbReference type="CDD" id="cd02440">
    <property type="entry name" value="AdoMet_MTases"/>
    <property type="match status" value="1"/>
</dbReference>
<feature type="binding site" evidence="5">
    <location>
        <position position="97"/>
    </location>
    <ligand>
        <name>S-adenosyl-L-methionine</name>
        <dbReference type="ChEBI" id="CHEBI:59789"/>
    </ligand>
</feature>
<dbReference type="PANTHER" id="PTHR43464:SF19">
    <property type="entry name" value="UBIQUINONE BIOSYNTHESIS O-METHYLTRANSFERASE, MITOCHONDRIAL"/>
    <property type="match status" value="1"/>
</dbReference>
<evidence type="ECO:0000313" key="8">
    <source>
        <dbReference type="Proteomes" id="UP001330434"/>
    </source>
</evidence>
<keyword evidence="2 5" id="KW-0808">Transferase</keyword>
<comment type="similarity">
    <text evidence="5">Belongs to the methyltransferase superfamily. UbiG/COQ3 family.</text>
</comment>
<dbReference type="Proteomes" id="UP001330434">
    <property type="component" value="Chromosome"/>
</dbReference>
<dbReference type="EC" id="2.1.1.64" evidence="5"/>
<feature type="binding site" evidence="5">
    <location>
        <position position="118"/>
    </location>
    <ligand>
        <name>S-adenosyl-L-methionine</name>
        <dbReference type="ChEBI" id="CHEBI:59789"/>
    </ligand>
</feature>
<evidence type="ECO:0000256" key="1">
    <source>
        <dbReference type="ARBA" id="ARBA00022603"/>
    </source>
</evidence>
<protein>
    <recommendedName>
        <fullName evidence="5">Ubiquinone biosynthesis O-methyltransferase</fullName>
    </recommendedName>
    <alternativeName>
        <fullName evidence="5">2-polyprenyl-6-hydroxyphenol methylase</fullName>
        <ecNumber evidence="5">2.1.1.222</ecNumber>
    </alternativeName>
    <alternativeName>
        <fullName evidence="5">3-demethylubiquinone 3-O-methyltransferase</fullName>
        <ecNumber evidence="5">2.1.1.64</ecNumber>
    </alternativeName>
</protein>
<keyword evidence="4 5" id="KW-0949">S-adenosyl-L-methionine</keyword>
<feature type="binding site" evidence="5">
    <location>
        <position position="161"/>
    </location>
    <ligand>
        <name>S-adenosyl-L-methionine</name>
        <dbReference type="ChEBI" id="CHEBI:59789"/>
    </ligand>
</feature>
<feature type="transmembrane region" description="Helical" evidence="6">
    <location>
        <begin position="12"/>
        <end position="28"/>
    </location>
</feature>
<gene>
    <name evidence="5" type="primary">ubiG</name>
    <name evidence="7" type="ORF">Bealeia1_00407</name>
</gene>
<proteinExistence type="inferred from homology"/>
<comment type="pathway">
    <text evidence="5">Cofactor biosynthesis; ubiquinone biosynthesis.</text>
</comment>
<keyword evidence="1 5" id="KW-0489">Methyltransferase</keyword>
<dbReference type="EC" id="2.1.1.222" evidence="5"/>